<dbReference type="RefSeq" id="WP_163699305.1">
    <property type="nucleotide sequence ID" value="NZ_QXHD01000004.1"/>
</dbReference>
<comment type="caution">
    <text evidence="1">The sequence shown here is derived from an EMBL/GenBank/DDBJ whole genome shotgun (WGS) entry which is preliminary data.</text>
</comment>
<proteinExistence type="predicted"/>
<dbReference type="Pfam" id="PF10092">
    <property type="entry name" value="DUF2330"/>
    <property type="match status" value="1"/>
</dbReference>
<evidence type="ECO:0000313" key="1">
    <source>
        <dbReference type="EMBL" id="NEZ57237.1"/>
    </source>
</evidence>
<sequence length="492" mass="56001">MTSLLRIAMMVMIAIGTFIIHPQPAHAFCGFYVAKADTSLYNKTSQVAIARDGNHTVLTMGNDYQGEVSDFALVVPVPTIITEDQVDVAEKVVLDRLDAFSAPRLVEYFDSDPCEIMYRLETEESLRFADDAPPSAAPSPRSSAALGVTIEEQFSVGEYDILILSARESDGLETWLRQNQYQLPDGASQVLAPYIRQGMKFFVAKVNLQEFDSSGYQSLRPLQISYDSPKFMLPIRLGMLNADGDQDLLVYLLSPEGRIELTNYRTVNIPTDVDLPLFVQNDFGNVYPEMFQRRYEQENKNVAFLEYAWDMRSCDPCSAPVLNLSELEAAGVTWLSQGANQRRPSPNIGTPPRPAAPSIFISRLHVRYNRDKFPEDLMFQTTSNRQFFQGRYVTRHAFTGSLDCPARLREEYPNVEARRELEAWTGEDYRKIVDDAQDRGRAYVRNLMARFERESQNLARLTGRDIQTIRQRISNEVPQPIPSPWLIRYPKS</sequence>
<dbReference type="InterPro" id="IPR016838">
    <property type="entry name" value="UCP026449"/>
</dbReference>
<dbReference type="EMBL" id="QXHD01000004">
    <property type="protein sequence ID" value="NEZ57237.1"/>
    <property type="molecule type" value="Genomic_DNA"/>
</dbReference>
<organism evidence="1 2">
    <name type="scientific">Adonisia turfae CCMR0081</name>
    <dbReference type="NCBI Taxonomy" id="2292702"/>
    <lineage>
        <taxon>Bacteria</taxon>
        <taxon>Bacillati</taxon>
        <taxon>Cyanobacteriota</taxon>
        <taxon>Adonisia</taxon>
        <taxon>Adonisia turfae</taxon>
    </lineage>
</organism>
<keyword evidence="2" id="KW-1185">Reference proteome</keyword>
<accession>A0A6M0RLV6</accession>
<evidence type="ECO:0000313" key="2">
    <source>
        <dbReference type="Proteomes" id="UP000481033"/>
    </source>
</evidence>
<name>A0A6M0RLV6_9CYAN</name>
<protein>
    <submittedName>
        <fullName evidence="1">DUF2330 domain-containing protein</fullName>
    </submittedName>
</protein>
<dbReference type="PIRSF" id="PIRSF026449">
    <property type="entry name" value="UCP026449"/>
    <property type="match status" value="1"/>
</dbReference>
<dbReference type="InterPro" id="IPR019283">
    <property type="entry name" value="DUF2330"/>
</dbReference>
<dbReference type="Proteomes" id="UP000481033">
    <property type="component" value="Unassembled WGS sequence"/>
</dbReference>
<reference evidence="1 2" key="1">
    <citation type="journal article" date="2020" name="Microb. Ecol.">
        <title>Ecogenomics of the Marine Benthic Filamentous Cyanobacterium Adonisia.</title>
        <authorList>
            <person name="Walter J.M."/>
            <person name="Coutinho F.H."/>
            <person name="Leomil L."/>
            <person name="Hargreaves P.I."/>
            <person name="Campeao M.E."/>
            <person name="Vieira V.V."/>
            <person name="Silva B.S."/>
            <person name="Fistarol G.O."/>
            <person name="Salomon P.S."/>
            <person name="Sawabe T."/>
            <person name="Mino S."/>
            <person name="Hosokawa M."/>
            <person name="Miyashita H."/>
            <person name="Maruyama F."/>
            <person name="van Verk M.C."/>
            <person name="Dutilh B.E."/>
            <person name="Thompson C.C."/>
            <person name="Thompson F.L."/>
        </authorList>
    </citation>
    <scope>NUCLEOTIDE SEQUENCE [LARGE SCALE GENOMIC DNA]</scope>
    <source>
        <strain evidence="1 2">CCMR0081</strain>
    </source>
</reference>
<gene>
    <name evidence="1" type="ORF">DXZ20_16485</name>
</gene>
<dbReference type="AlphaFoldDB" id="A0A6M0RLV6"/>